<dbReference type="EMBL" id="JADCNL010000012">
    <property type="protein sequence ID" value="KAG0457137.1"/>
    <property type="molecule type" value="Genomic_DNA"/>
</dbReference>
<dbReference type="Proteomes" id="UP000636800">
    <property type="component" value="Chromosome 12"/>
</dbReference>
<comment type="caution">
    <text evidence="2">The sequence shown here is derived from an EMBL/GenBank/DDBJ whole genome shotgun (WGS) entry which is preliminary data.</text>
</comment>
<proteinExistence type="predicted"/>
<gene>
    <name evidence="2" type="ORF">HPP92_022294</name>
</gene>
<keyword evidence="1" id="KW-0812">Transmembrane</keyword>
<feature type="transmembrane region" description="Helical" evidence="1">
    <location>
        <begin position="15"/>
        <end position="34"/>
    </location>
</feature>
<evidence type="ECO:0000313" key="3">
    <source>
        <dbReference type="Proteomes" id="UP000636800"/>
    </source>
</evidence>
<keyword evidence="1" id="KW-0472">Membrane</keyword>
<organism evidence="2 3">
    <name type="scientific">Vanilla planifolia</name>
    <name type="common">Vanilla</name>
    <dbReference type="NCBI Taxonomy" id="51239"/>
    <lineage>
        <taxon>Eukaryota</taxon>
        <taxon>Viridiplantae</taxon>
        <taxon>Streptophyta</taxon>
        <taxon>Embryophyta</taxon>
        <taxon>Tracheophyta</taxon>
        <taxon>Spermatophyta</taxon>
        <taxon>Magnoliopsida</taxon>
        <taxon>Liliopsida</taxon>
        <taxon>Asparagales</taxon>
        <taxon>Orchidaceae</taxon>
        <taxon>Vanilloideae</taxon>
        <taxon>Vanilleae</taxon>
        <taxon>Vanilla</taxon>
    </lineage>
</organism>
<evidence type="ECO:0000313" key="2">
    <source>
        <dbReference type="EMBL" id="KAG0457137.1"/>
    </source>
</evidence>
<reference evidence="2 3" key="1">
    <citation type="journal article" date="2020" name="Nat. Food">
        <title>A phased Vanilla planifolia genome enables genetic improvement of flavour and production.</title>
        <authorList>
            <person name="Hasing T."/>
            <person name="Tang H."/>
            <person name="Brym M."/>
            <person name="Khazi F."/>
            <person name="Huang T."/>
            <person name="Chambers A.H."/>
        </authorList>
    </citation>
    <scope>NUCLEOTIDE SEQUENCE [LARGE SCALE GENOMIC DNA]</scope>
    <source>
        <tissue evidence="2">Leaf</tissue>
    </source>
</reference>
<evidence type="ECO:0000256" key="1">
    <source>
        <dbReference type="SAM" id="Phobius"/>
    </source>
</evidence>
<accession>A0A835PW86</accession>
<keyword evidence="1" id="KW-1133">Transmembrane helix</keyword>
<sequence length="119" mass="13325">MEKKSDGVIHNNTKVISLITLLFWLPLTAPWNILRFLHALHFPSGSNHRFTYFPQVAQQAGHKYRTQNGKPSASATRPTTITRPSLPEILGKLATCRKSFFTNSIVVRDKSLASFTGMA</sequence>
<name>A0A835PW86_VANPL</name>
<dbReference type="OrthoDB" id="2020591at2759"/>
<dbReference type="AlphaFoldDB" id="A0A835PW86"/>
<protein>
    <submittedName>
        <fullName evidence="2">Uncharacterized protein</fullName>
    </submittedName>
</protein>
<keyword evidence="3" id="KW-1185">Reference proteome</keyword>